<dbReference type="PANTHER" id="PTHR10622:SF10">
    <property type="entry name" value="HET DOMAIN-CONTAINING PROTEIN"/>
    <property type="match status" value="1"/>
</dbReference>
<evidence type="ECO:0000313" key="2">
    <source>
        <dbReference type="EMBL" id="OJA10846.1"/>
    </source>
</evidence>
<dbReference type="AlphaFoldDB" id="A0A1J8PNX8"/>
<comment type="caution">
    <text evidence="2">The sequence shown here is derived from an EMBL/GenBank/DDBJ whole genome shotgun (WGS) entry which is preliminary data.</text>
</comment>
<proteinExistence type="predicted"/>
<accession>A0A1J8PNX8</accession>
<dbReference type="Proteomes" id="UP000183567">
    <property type="component" value="Unassembled WGS sequence"/>
</dbReference>
<keyword evidence="3" id="KW-1185">Reference proteome</keyword>
<reference evidence="2 3" key="1">
    <citation type="submission" date="2016-03" db="EMBL/GenBank/DDBJ databases">
        <title>Comparative genomics of the ectomycorrhizal sister species Rhizopogon vinicolor and Rhizopogon vesiculosus (Basidiomycota: Boletales) reveals a divergence of the mating type B locus.</title>
        <authorList>
            <person name="Mujic A.B."/>
            <person name="Kuo A."/>
            <person name="Tritt A."/>
            <person name="Lipzen A."/>
            <person name="Chen C."/>
            <person name="Johnson J."/>
            <person name="Sharma A."/>
            <person name="Barry K."/>
            <person name="Grigoriev I.V."/>
            <person name="Spatafora J.W."/>
        </authorList>
    </citation>
    <scope>NUCLEOTIDE SEQUENCE [LARGE SCALE GENOMIC DNA]</scope>
    <source>
        <strain evidence="2 3">AM-OR11-056</strain>
    </source>
</reference>
<protein>
    <submittedName>
        <fullName evidence="2">Uncharacterized protein</fullName>
    </submittedName>
</protein>
<sequence length="386" mass="43175">MTEERMKDLCDMLIHAHQNMVDMTDKAVNYPKWFTAFKYKCALRCIAKRDDALAASEYESAIELYSAANRLDLSGKFCLLLMMRDIRGHESIPAASTRITSSRFKNRLARCSSGIAIRRWQSSICRMLPLRRSLEHRQRVFGIRGDGLSRNSLLLPGMRDVRKRLRWVSTRATTLLEDTAYSLFGIFGIHLPVIYGEKKMRSGGSCGILSLSRGTLLPSTGSDDHLSSTVAFGRHHLIQSPATPTRRCDANVSIIATKCRNSGVGFDVVYNTRQLDRSSFREPQTAPSLHCISYHTCQINASPRPGDTYHVSSQGKGALRPANHNRRQASPVLADKAISADVLACLSGHQHILASYETVKFWDASTGKQIGRPCTGHIDRIHWDKV</sequence>
<evidence type="ECO:0000256" key="1">
    <source>
        <dbReference type="SAM" id="MobiDB-lite"/>
    </source>
</evidence>
<name>A0A1J8PNX8_9AGAM</name>
<feature type="region of interest" description="Disordered" evidence="1">
    <location>
        <begin position="305"/>
        <end position="328"/>
    </location>
</feature>
<dbReference type="OrthoDB" id="2688706at2759"/>
<evidence type="ECO:0000313" key="3">
    <source>
        <dbReference type="Proteomes" id="UP000183567"/>
    </source>
</evidence>
<dbReference type="PANTHER" id="PTHR10622">
    <property type="entry name" value="HET DOMAIN-CONTAINING PROTEIN"/>
    <property type="match status" value="1"/>
</dbReference>
<dbReference type="EMBL" id="LVVM01005370">
    <property type="protein sequence ID" value="OJA10846.1"/>
    <property type="molecule type" value="Genomic_DNA"/>
</dbReference>
<organism evidence="2 3">
    <name type="scientific">Rhizopogon vesiculosus</name>
    <dbReference type="NCBI Taxonomy" id="180088"/>
    <lineage>
        <taxon>Eukaryota</taxon>
        <taxon>Fungi</taxon>
        <taxon>Dikarya</taxon>
        <taxon>Basidiomycota</taxon>
        <taxon>Agaricomycotina</taxon>
        <taxon>Agaricomycetes</taxon>
        <taxon>Agaricomycetidae</taxon>
        <taxon>Boletales</taxon>
        <taxon>Suillineae</taxon>
        <taxon>Rhizopogonaceae</taxon>
        <taxon>Rhizopogon</taxon>
    </lineage>
</organism>
<gene>
    <name evidence="2" type="ORF">AZE42_06126</name>
</gene>